<accession>A0A1R3GPH4</accession>
<protein>
    <submittedName>
        <fullName evidence="1">Uncharacterized protein</fullName>
    </submittedName>
</protein>
<dbReference type="Gramene" id="OMO60015">
    <property type="protein sequence ID" value="OMO60015"/>
    <property type="gene ID" value="CCACVL1_24463"/>
</dbReference>
<evidence type="ECO:0000313" key="2">
    <source>
        <dbReference type="Proteomes" id="UP000188268"/>
    </source>
</evidence>
<gene>
    <name evidence="1" type="ORF">CCACVL1_24463</name>
</gene>
<dbReference type="EMBL" id="AWWV01013795">
    <property type="protein sequence ID" value="OMO60015.1"/>
    <property type="molecule type" value="Genomic_DNA"/>
</dbReference>
<sequence length="31" mass="3366">MNIMADPSQALEGKENIFKCFKVAGVVRLGV</sequence>
<proteinExistence type="predicted"/>
<dbReference type="AlphaFoldDB" id="A0A1R3GPH4"/>
<comment type="caution">
    <text evidence="1">The sequence shown here is derived from an EMBL/GenBank/DDBJ whole genome shotgun (WGS) entry which is preliminary data.</text>
</comment>
<reference evidence="1 2" key="1">
    <citation type="submission" date="2013-09" db="EMBL/GenBank/DDBJ databases">
        <title>Corchorus capsularis genome sequencing.</title>
        <authorList>
            <person name="Alam M."/>
            <person name="Haque M.S."/>
            <person name="Islam M.S."/>
            <person name="Emdad E.M."/>
            <person name="Islam M.M."/>
            <person name="Ahmed B."/>
            <person name="Halim A."/>
            <person name="Hossen Q.M.M."/>
            <person name="Hossain M.Z."/>
            <person name="Ahmed R."/>
            <person name="Khan M.M."/>
            <person name="Islam R."/>
            <person name="Rashid M.M."/>
            <person name="Khan S.A."/>
            <person name="Rahman M.S."/>
            <person name="Alam M."/>
        </authorList>
    </citation>
    <scope>NUCLEOTIDE SEQUENCE [LARGE SCALE GENOMIC DNA]</scope>
    <source>
        <strain evidence="2">cv. CVL-1</strain>
        <tissue evidence="1">Whole seedling</tissue>
    </source>
</reference>
<evidence type="ECO:0000313" key="1">
    <source>
        <dbReference type="EMBL" id="OMO60015.1"/>
    </source>
</evidence>
<organism evidence="1 2">
    <name type="scientific">Corchorus capsularis</name>
    <name type="common">Jute</name>
    <dbReference type="NCBI Taxonomy" id="210143"/>
    <lineage>
        <taxon>Eukaryota</taxon>
        <taxon>Viridiplantae</taxon>
        <taxon>Streptophyta</taxon>
        <taxon>Embryophyta</taxon>
        <taxon>Tracheophyta</taxon>
        <taxon>Spermatophyta</taxon>
        <taxon>Magnoliopsida</taxon>
        <taxon>eudicotyledons</taxon>
        <taxon>Gunneridae</taxon>
        <taxon>Pentapetalae</taxon>
        <taxon>rosids</taxon>
        <taxon>malvids</taxon>
        <taxon>Malvales</taxon>
        <taxon>Malvaceae</taxon>
        <taxon>Grewioideae</taxon>
        <taxon>Apeibeae</taxon>
        <taxon>Corchorus</taxon>
    </lineage>
</organism>
<name>A0A1R3GPH4_COCAP</name>
<keyword evidence="2" id="KW-1185">Reference proteome</keyword>
<dbReference type="Proteomes" id="UP000188268">
    <property type="component" value="Unassembled WGS sequence"/>
</dbReference>